<evidence type="ECO:0000313" key="1">
    <source>
        <dbReference type="EMBL" id="QMV32675.1"/>
    </source>
</evidence>
<organism evidence="1 2">
    <name type="scientific">Ralstonia phage Cimandef</name>
    <dbReference type="NCBI Taxonomy" id="2759720"/>
    <lineage>
        <taxon>Viruses</taxon>
        <taxon>Duplodnaviria</taxon>
        <taxon>Heunggongvirae</taxon>
        <taxon>Uroviricota</taxon>
        <taxon>Caudoviricetes</taxon>
        <taxon>Cimandefvirus</taxon>
        <taxon>Cimandefvirus cimandef</taxon>
    </lineage>
</organism>
<dbReference type="EMBL" id="MT740730">
    <property type="protein sequence ID" value="QMV32675.1"/>
    <property type="molecule type" value="Genomic_DNA"/>
</dbReference>
<evidence type="ECO:0000313" key="2">
    <source>
        <dbReference type="Proteomes" id="UP000515365"/>
    </source>
</evidence>
<dbReference type="Proteomes" id="UP000515365">
    <property type="component" value="Segment"/>
</dbReference>
<keyword evidence="2" id="KW-1185">Reference proteome</keyword>
<name>A0A7G5B8Q2_9CAUD</name>
<reference evidence="1" key="1">
    <citation type="submission" date="2020-07" db="EMBL/GenBank/DDBJ databases">
        <title>Ralstonia phages.</title>
        <authorList>
            <person name="Trotereau A."/>
            <person name="Boyer C."/>
            <person name="Torres-Barcelo C."/>
        </authorList>
    </citation>
    <scope>NUCLEOTIDE SEQUENCE [LARGE SCALE GENOMIC DNA]</scope>
</reference>
<protein>
    <submittedName>
        <fullName evidence="1">Uncharacterized protein</fullName>
    </submittedName>
</protein>
<gene>
    <name evidence="1" type="ORF">B2_00041</name>
</gene>
<sequence>MDYQEHALTMSDIYTLTASVTSRAVIRNTGLGSIEVRVHPEYVGRIRELVAEHMPAESRVDVKPLSHEGAYTSRITLIDSAKGVH</sequence>
<accession>A0A7G5B8Q2</accession>
<proteinExistence type="predicted"/>